<comment type="subcellular location">
    <subcellularLocation>
        <location evidence="1">Cytoplasm</location>
    </subcellularLocation>
</comment>
<evidence type="ECO:0000256" key="3">
    <source>
        <dbReference type="ARBA" id="ARBA00023054"/>
    </source>
</evidence>
<dbReference type="GO" id="GO:0005737">
    <property type="term" value="C:cytoplasm"/>
    <property type="evidence" value="ECO:0007669"/>
    <property type="project" value="UniProtKB-SubCell"/>
</dbReference>
<dbReference type="Pfam" id="PF11819">
    <property type="entry name" value="CUPID"/>
    <property type="match status" value="1"/>
</dbReference>
<keyword evidence="2" id="KW-0963">Cytoplasm</keyword>
<proteinExistence type="predicted"/>
<dbReference type="GO" id="GO:0090162">
    <property type="term" value="P:establishment of epithelial cell polarity"/>
    <property type="evidence" value="ECO:0007669"/>
    <property type="project" value="InterPro"/>
</dbReference>
<feature type="coiled-coil region" evidence="4">
    <location>
        <begin position="68"/>
        <end position="99"/>
    </location>
</feature>
<dbReference type="EMBL" id="GBYX01472701">
    <property type="protein sequence ID" value="JAO08953.1"/>
    <property type="molecule type" value="Transcribed_RNA"/>
</dbReference>
<evidence type="ECO:0000256" key="4">
    <source>
        <dbReference type="SAM" id="Coils"/>
    </source>
</evidence>
<accession>A0A0S7EUU2</accession>
<dbReference type="GO" id="GO:0005912">
    <property type="term" value="C:adherens junction"/>
    <property type="evidence" value="ECO:0007669"/>
    <property type="project" value="TreeGrafter"/>
</dbReference>
<protein>
    <submittedName>
        <fullName evidence="6">FRM4B</fullName>
    </submittedName>
</protein>
<evidence type="ECO:0000256" key="1">
    <source>
        <dbReference type="ARBA" id="ARBA00004496"/>
    </source>
</evidence>
<dbReference type="PANTHER" id="PTHR46079:SF1">
    <property type="entry name" value="FERM DOMAIN-CONTAINING PROTEIN 4B"/>
    <property type="match status" value="1"/>
</dbReference>
<dbReference type="InterPro" id="IPR047176">
    <property type="entry name" value="FRMD4A/B"/>
</dbReference>
<keyword evidence="3 4" id="KW-0175">Coiled coil</keyword>
<feature type="domain" description="Cytohesin Ubiquitin Protein Inducing" evidence="5">
    <location>
        <begin position="47"/>
        <end position="179"/>
    </location>
</feature>
<sequence>MAISQHQFYLDMKQTKSNMTTTRSSSDIAVHLTELSIPRMSKLSIVESNDPLIMASNGSLISTGSADSEVSEEQKKEKIAELKKKEKDLQDTLAQKLEELRKICLREAEITGKLPKEYPLAAGEKAPPVRRRVGTTFKLDDLNLYDKDPHLRNLESKRALQQKIVEAAERLLKEDGLDKTVKRKRRNNHLDSKKKLEDIEREIHNYKAGAAPGPRGSLISAGRGSGCSLKQVQHGLFLII</sequence>
<name>A0A0S7EUU2_9TELE</name>
<dbReference type="EMBL" id="GBYX01472706">
    <property type="protein sequence ID" value="JAO08948.1"/>
    <property type="molecule type" value="Transcribed_RNA"/>
</dbReference>
<evidence type="ECO:0000256" key="2">
    <source>
        <dbReference type="ARBA" id="ARBA00022490"/>
    </source>
</evidence>
<dbReference type="PANTHER" id="PTHR46079">
    <property type="entry name" value="FERM DOMAIN-CONTAINING PROTEIN 4"/>
    <property type="match status" value="1"/>
</dbReference>
<dbReference type="InterPro" id="IPR021774">
    <property type="entry name" value="CUPID"/>
</dbReference>
<gene>
    <name evidence="6" type="primary">FRM4B</name>
</gene>
<reference evidence="6" key="1">
    <citation type="submission" date="2014-12" db="EMBL/GenBank/DDBJ databases">
        <title>Parallel Evolution in Life History Adaptation Evident in the Tissue-Specific Poeciliopsis prolifica transcriptome.</title>
        <authorList>
            <person name="Jue N.K."/>
            <person name="Foley R.J."/>
            <person name="Obergfell C."/>
            <person name="Reznick D.N."/>
            <person name="O'Neill R.J."/>
            <person name="O'Neill M.J."/>
        </authorList>
    </citation>
    <scope>NUCLEOTIDE SEQUENCE</scope>
</reference>
<evidence type="ECO:0000313" key="6">
    <source>
        <dbReference type="EMBL" id="JAO08948.1"/>
    </source>
</evidence>
<evidence type="ECO:0000259" key="5">
    <source>
        <dbReference type="Pfam" id="PF11819"/>
    </source>
</evidence>
<organism evidence="6">
    <name type="scientific">Poeciliopsis prolifica</name>
    <name type="common">blackstripe livebearer</name>
    <dbReference type="NCBI Taxonomy" id="188132"/>
    <lineage>
        <taxon>Eukaryota</taxon>
        <taxon>Metazoa</taxon>
        <taxon>Chordata</taxon>
        <taxon>Craniata</taxon>
        <taxon>Vertebrata</taxon>
        <taxon>Euteleostomi</taxon>
        <taxon>Actinopterygii</taxon>
        <taxon>Neopterygii</taxon>
        <taxon>Teleostei</taxon>
        <taxon>Neoteleostei</taxon>
        <taxon>Acanthomorphata</taxon>
        <taxon>Ovalentaria</taxon>
        <taxon>Atherinomorphae</taxon>
        <taxon>Cyprinodontiformes</taxon>
        <taxon>Poeciliidae</taxon>
        <taxon>Poeciliinae</taxon>
        <taxon>Poeciliopsis</taxon>
    </lineage>
</organism>
<dbReference type="AlphaFoldDB" id="A0A0S7EUU2"/>
<dbReference type="GO" id="GO:0005923">
    <property type="term" value="C:bicellular tight junction"/>
    <property type="evidence" value="ECO:0007669"/>
    <property type="project" value="TreeGrafter"/>
</dbReference>